<comment type="caution">
    <text evidence="3">The sequence shown here is derived from an EMBL/GenBank/DDBJ whole genome shotgun (WGS) entry which is preliminary data.</text>
</comment>
<evidence type="ECO:0008006" key="5">
    <source>
        <dbReference type="Google" id="ProtNLM"/>
    </source>
</evidence>
<evidence type="ECO:0000256" key="2">
    <source>
        <dbReference type="SAM" id="Phobius"/>
    </source>
</evidence>
<keyword evidence="2" id="KW-0472">Membrane</keyword>
<reference evidence="3" key="1">
    <citation type="submission" date="2020-10" db="EMBL/GenBank/DDBJ databases">
        <title>Chromosome-scale genome assembly of the Allis shad, Alosa alosa.</title>
        <authorList>
            <person name="Margot Z."/>
            <person name="Christophe K."/>
            <person name="Cabau C."/>
            <person name="Louis A."/>
            <person name="Berthelot C."/>
            <person name="Parey E."/>
            <person name="Roest Crollius H."/>
            <person name="Montfort J."/>
            <person name="Robinson-Rechavi M."/>
            <person name="Bucao C."/>
            <person name="Bouchez O."/>
            <person name="Gislard M."/>
            <person name="Lluch J."/>
            <person name="Milhes M."/>
            <person name="Lampietro C."/>
            <person name="Lopez Roques C."/>
            <person name="Donnadieu C."/>
            <person name="Braasch I."/>
            <person name="Desvignes T."/>
            <person name="Postlethwait J."/>
            <person name="Bobe J."/>
            <person name="Guiguen Y."/>
        </authorList>
    </citation>
    <scope>NUCLEOTIDE SEQUENCE</scope>
    <source>
        <strain evidence="3">M-15738</strain>
        <tissue evidence="3">Blood</tissue>
    </source>
</reference>
<evidence type="ECO:0000256" key="1">
    <source>
        <dbReference type="SAM" id="MobiDB-lite"/>
    </source>
</evidence>
<gene>
    <name evidence="3" type="ORF">AALO_G00021390</name>
</gene>
<feature type="compositionally biased region" description="Acidic residues" evidence="1">
    <location>
        <begin position="118"/>
        <end position="129"/>
    </location>
</feature>
<accession>A0AAV6HDM0</accession>
<proteinExistence type="predicted"/>
<keyword evidence="2" id="KW-1133">Transmembrane helix</keyword>
<name>A0AAV6HDM0_9TELE</name>
<evidence type="ECO:0000313" key="3">
    <source>
        <dbReference type="EMBL" id="KAG5283956.1"/>
    </source>
</evidence>
<sequence length="144" mass="16584">MEPLRLFWLWIVVGMVLSSLVIVLVFIIINKCISWKAGNYQPSSTPQTDFYADSRPYHTRDIESDVPPLPPRDMFESSDSVNQYEPVDLPEYLKVVEDERPQTMYDQPDIPKSKEALEDQDASTEEYDDVMPPPGYDSDYDDVG</sequence>
<keyword evidence="2" id="KW-0812">Transmembrane</keyword>
<evidence type="ECO:0000313" key="4">
    <source>
        <dbReference type="Proteomes" id="UP000823561"/>
    </source>
</evidence>
<protein>
    <recommendedName>
        <fullName evidence="5">SLP adapter and CSK-interacting membrane protein</fullName>
    </recommendedName>
</protein>
<feature type="region of interest" description="Disordered" evidence="1">
    <location>
        <begin position="40"/>
        <end position="86"/>
    </location>
</feature>
<feature type="region of interest" description="Disordered" evidence="1">
    <location>
        <begin position="98"/>
        <end position="144"/>
    </location>
</feature>
<dbReference type="Proteomes" id="UP000823561">
    <property type="component" value="Chromosome 2"/>
</dbReference>
<dbReference type="AlphaFoldDB" id="A0AAV6HDM0"/>
<keyword evidence="4" id="KW-1185">Reference proteome</keyword>
<dbReference type="EMBL" id="JADWDJ010000002">
    <property type="protein sequence ID" value="KAG5283956.1"/>
    <property type="molecule type" value="Genomic_DNA"/>
</dbReference>
<feature type="transmembrane region" description="Helical" evidence="2">
    <location>
        <begin position="6"/>
        <end position="29"/>
    </location>
</feature>
<organism evidence="3 4">
    <name type="scientific">Alosa alosa</name>
    <name type="common">allis shad</name>
    <dbReference type="NCBI Taxonomy" id="278164"/>
    <lineage>
        <taxon>Eukaryota</taxon>
        <taxon>Metazoa</taxon>
        <taxon>Chordata</taxon>
        <taxon>Craniata</taxon>
        <taxon>Vertebrata</taxon>
        <taxon>Euteleostomi</taxon>
        <taxon>Actinopterygii</taxon>
        <taxon>Neopterygii</taxon>
        <taxon>Teleostei</taxon>
        <taxon>Clupei</taxon>
        <taxon>Clupeiformes</taxon>
        <taxon>Clupeoidei</taxon>
        <taxon>Clupeidae</taxon>
        <taxon>Alosa</taxon>
    </lineage>
</organism>